<dbReference type="CDD" id="cd16928">
    <property type="entry name" value="HATPase_GyrB-like"/>
    <property type="match status" value="1"/>
</dbReference>
<dbReference type="InterPro" id="IPR018522">
    <property type="entry name" value="TopoIIA_CS"/>
</dbReference>
<dbReference type="SMART" id="SM00387">
    <property type="entry name" value="HATPase_c"/>
    <property type="match status" value="1"/>
</dbReference>
<keyword evidence="3 8" id="KW-0547">Nucleotide-binding</keyword>
<dbReference type="HAMAP" id="MF_01898">
    <property type="entry name" value="GyrB"/>
    <property type="match status" value="1"/>
</dbReference>
<gene>
    <name evidence="8 10" type="primary">gyrB</name>
    <name evidence="10" type="ORF">KOF26_05145</name>
</gene>
<comment type="similarity">
    <text evidence="2 8">Belongs to the type II topoisomerase GyrB family.</text>
</comment>
<comment type="cofactor">
    <cofactor evidence="8">
        <name>Mg(2+)</name>
        <dbReference type="ChEBI" id="CHEBI:18420"/>
    </cofactor>
    <cofactor evidence="8">
        <name>Mn(2+)</name>
        <dbReference type="ChEBI" id="CHEBI:29035"/>
    </cofactor>
    <cofactor evidence="8">
        <name>Ca(2+)</name>
        <dbReference type="ChEBI" id="CHEBI:29108"/>
    </cofactor>
    <text evidence="8">Binds two Mg(2+) per subunit. The magnesium ions form salt bridges with both the protein and the DNA. Can also accept other divalent metal cations, such as Mn(2+) or Ca(2+).</text>
</comment>
<accession>A0ABS6BG31</accession>
<feature type="binding site" evidence="8">
    <location>
        <position position="511"/>
    </location>
    <ligand>
        <name>Mg(2+)</name>
        <dbReference type="ChEBI" id="CHEBI:18420"/>
        <label>2</label>
    </ligand>
</feature>
<dbReference type="Proteomes" id="UP000776276">
    <property type="component" value="Unassembled WGS sequence"/>
</dbReference>
<dbReference type="PROSITE" id="PS00177">
    <property type="entry name" value="TOPOISOMERASE_II"/>
    <property type="match status" value="1"/>
</dbReference>
<comment type="caution">
    <text evidence="10">The sequence shown here is derived from an EMBL/GenBank/DDBJ whole genome shotgun (WGS) entry which is preliminary data.</text>
</comment>
<dbReference type="SMART" id="SM00433">
    <property type="entry name" value="TOP2c"/>
    <property type="match status" value="1"/>
</dbReference>
<keyword evidence="11" id="KW-1185">Reference proteome</keyword>
<dbReference type="Pfam" id="PF00204">
    <property type="entry name" value="DNA_gyraseB"/>
    <property type="match status" value="1"/>
</dbReference>
<dbReference type="InterPro" id="IPR001241">
    <property type="entry name" value="Topo_IIA"/>
</dbReference>
<evidence type="ECO:0000313" key="10">
    <source>
        <dbReference type="EMBL" id="MBU3077248.1"/>
    </source>
</evidence>
<keyword evidence="4 8" id="KW-0067">ATP-binding</keyword>
<keyword evidence="8" id="KW-0460">Magnesium</keyword>
<feature type="binding site" evidence="8">
    <location>
        <position position="435"/>
    </location>
    <ligand>
        <name>Mg(2+)</name>
        <dbReference type="ChEBI" id="CHEBI:18420"/>
        <label>1</label>
        <note>catalytic</note>
    </ligand>
</feature>
<dbReference type="Pfam" id="PF00986">
    <property type="entry name" value="DNA_gyraseB_C"/>
    <property type="match status" value="1"/>
</dbReference>
<dbReference type="InterPro" id="IPR003594">
    <property type="entry name" value="HATPase_dom"/>
</dbReference>
<dbReference type="Pfam" id="PF02518">
    <property type="entry name" value="HATPase_c"/>
    <property type="match status" value="1"/>
</dbReference>
<evidence type="ECO:0000256" key="5">
    <source>
        <dbReference type="ARBA" id="ARBA00023029"/>
    </source>
</evidence>
<comment type="subunit">
    <text evidence="8">Heterotetramer, composed of two GyrA and two GyrB chains. In the heterotetramer, GyrA contains the active site tyrosine that forms a transient covalent intermediate with DNA, while GyrB binds cofactors and catalyzes ATP hydrolysis.</text>
</comment>
<keyword evidence="5 8" id="KW-0799">Topoisomerase</keyword>
<comment type="subcellular location">
    <subcellularLocation>
        <location evidence="8">Cytoplasm</location>
    </subcellularLocation>
</comment>
<feature type="binding site" evidence="8">
    <location>
        <position position="509"/>
    </location>
    <ligand>
        <name>Mg(2+)</name>
        <dbReference type="ChEBI" id="CHEBI:18420"/>
        <label>2</label>
    </ligand>
</feature>
<name>A0ABS6BG31_9SPHN</name>
<dbReference type="NCBIfam" id="NF004189">
    <property type="entry name" value="PRK05644.1"/>
    <property type="match status" value="1"/>
</dbReference>
<keyword evidence="6" id="KW-0238">DNA-binding</keyword>
<dbReference type="NCBIfam" id="NF011501">
    <property type="entry name" value="PRK14939.1"/>
    <property type="match status" value="1"/>
</dbReference>
<organism evidence="10 11">
    <name type="scientific">Sphingomonas quercus</name>
    <dbReference type="NCBI Taxonomy" id="2842451"/>
    <lineage>
        <taxon>Bacteria</taxon>
        <taxon>Pseudomonadati</taxon>
        <taxon>Pseudomonadota</taxon>
        <taxon>Alphaproteobacteria</taxon>
        <taxon>Sphingomonadales</taxon>
        <taxon>Sphingomonadaceae</taxon>
        <taxon>Sphingomonas</taxon>
    </lineage>
</organism>
<dbReference type="PANTHER" id="PTHR45866:SF1">
    <property type="entry name" value="DNA GYRASE SUBUNIT B, MITOCHONDRIAL"/>
    <property type="match status" value="1"/>
</dbReference>
<evidence type="ECO:0000313" key="11">
    <source>
        <dbReference type="Proteomes" id="UP000776276"/>
    </source>
</evidence>
<dbReference type="CDD" id="cd03366">
    <property type="entry name" value="TOPRIM_TopoIIA_GyrB"/>
    <property type="match status" value="1"/>
</dbReference>
<feature type="site" description="Interaction with DNA" evidence="8">
    <location>
        <position position="463"/>
    </location>
</feature>
<dbReference type="EC" id="5.6.2.2" evidence="8"/>
<evidence type="ECO:0000256" key="6">
    <source>
        <dbReference type="ARBA" id="ARBA00023125"/>
    </source>
</evidence>
<comment type="catalytic activity">
    <reaction evidence="1 8">
        <text>ATP-dependent breakage, passage and rejoining of double-stranded DNA.</text>
        <dbReference type="EC" id="5.6.2.2"/>
    </reaction>
</comment>
<dbReference type="InterPro" id="IPR013506">
    <property type="entry name" value="Topo_IIA_bsu_dom2"/>
</dbReference>
<dbReference type="Pfam" id="PF01751">
    <property type="entry name" value="Toprim"/>
    <property type="match status" value="1"/>
</dbReference>
<comment type="function">
    <text evidence="8">A type II topoisomerase that negatively supercoils closed circular double-stranded (ds) DNA in an ATP-dependent manner to modulate DNA topology and maintain chromosomes in an underwound state. Negative supercoiling favors strand separation, and DNA replication, transcription, recombination and repair, all of which involve strand separation. Also able to catalyze the interconversion of other topological isomers of dsDNA rings, including catenanes and knotted rings. Type II topoisomerases break and join 2 DNA strands simultaneously in an ATP-dependent manner.</text>
</comment>
<comment type="miscellaneous">
    <text evidence="8">Few gyrases are as efficient as E.coli at forming negative supercoils. Not all organisms have 2 type II topoisomerases; in organisms with a single type II topoisomerase this enzyme also has to decatenate newly replicated chromosomes.</text>
</comment>
<dbReference type="NCBIfam" id="TIGR01059">
    <property type="entry name" value="gyrB"/>
    <property type="match status" value="1"/>
</dbReference>
<evidence type="ECO:0000256" key="1">
    <source>
        <dbReference type="ARBA" id="ARBA00000185"/>
    </source>
</evidence>
<dbReference type="InterPro" id="IPR006171">
    <property type="entry name" value="TOPRIM_dom"/>
</dbReference>
<evidence type="ECO:0000256" key="7">
    <source>
        <dbReference type="ARBA" id="ARBA00023235"/>
    </source>
</evidence>
<feature type="binding site" evidence="8">
    <location>
        <position position="509"/>
    </location>
    <ligand>
        <name>Mg(2+)</name>
        <dbReference type="ChEBI" id="CHEBI:18420"/>
        <label>1</label>
        <note>catalytic</note>
    </ligand>
</feature>
<evidence type="ECO:0000256" key="2">
    <source>
        <dbReference type="ARBA" id="ARBA00010708"/>
    </source>
</evidence>
<dbReference type="PANTHER" id="PTHR45866">
    <property type="entry name" value="DNA GYRASE/TOPOISOMERASE SUBUNIT B"/>
    <property type="match status" value="1"/>
</dbReference>
<keyword evidence="8" id="KW-0963">Cytoplasm</keyword>
<dbReference type="PROSITE" id="PS50880">
    <property type="entry name" value="TOPRIM"/>
    <property type="match status" value="1"/>
</dbReference>
<proteinExistence type="inferred from homology"/>
<dbReference type="Pfam" id="PF21249">
    <property type="entry name" value="GyrB_hook"/>
    <property type="match status" value="1"/>
</dbReference>
<dbReference type="InterPro" id="IPR011557">
    <property type="entry name" value="GyrB"/>
</dbReference>
<sequence length="818" mass="89634">MASTPESNEYGADSIKVLKGLDAVRKRPGMYIGDTDDGSGLHHMVFEVSDNAIDEALAGHCDRVVITLNADGSVSVEDNGRGIPTGIHAEEGVSAAEVIMTQLHAGGKFENASDSNAYKVSGGLHGVGVSVVNALSDFLDLTIWRDGEEHYMRFRRGDAEAPLRVVGPSEGKRGTRVTFMPSAETFKITEFDFEKLEHRYRELAFLNSGVRLFLNDARHAEPKTVELYYEGGIAAFVKWLDRAKTPLIPDPISVTGQRDDVGIDVALEWNDSYYEQVLCFTNNIPQRDGGTHLAAFRAALTRTLNNYAEKSGALKKEKVSLTGDDMREGLTAIVSVKLPDPKFSSQTKDKLVSSEVRQPLEALMADKLAEWLEENPAHARSIVQKIIDAAAAREAARRARELTRRKGVMDIASLPGKLADCQERDPAKSELFLVEGDSAGGSAKQGRDRHFQAILPLRGKILNVERARFDRMLSSKEIGTLIQAMGTGIGRDDFNIEKLRYHKIVIMTDADVDGAHIRTLLLTFFYRQMPEIIQNGHLFIAQPPLYKVSKGRSEVYLKDNAALDDYLIDAGLSGVVLESPSGARSGVDLRALVEHARRMRMLMAYVPGRYDPVVVEALALVGGFDPTVLDRSAAAERVAGWLGRADAEASWSAEIGPDGGYHLKRLWRGVTDHHLVDAGFVGSAEARKLHGLAGEQAESYAVVARLITQKQAERGDEEEAPVADARGTLIARPSQLLDAVLAAGRKGLAISRYKGLGEMNADQLWETTLDPANRSMLRVEAVQADLADEIFTRLMGDVVEPRREFIQENALSVANLDV</sequence>
<dbReference type="InterPro" id="IPR002288">
    <property type="entry name" value="DNA_gyrase_B_C"/>
</dbReference>
<evidence type="ECO:0000259" key="9">
    <source>
        <dbReference type="PROSITE" id="PS50880"/>
    </source>
</evidence>
<keyword evidence="8" id="KW-0479">Metal-binding</keyword>
<dbReference type="InterPro" id="IPR049353">
    <property type="entry name" value="GyrB_hook"/>
</dbReference>
<evidence type="ECO:0000256" key="4">
    <source>
        <dbReference type="ARBA" id="ARBA00022840"/>
    </source>
</evidence>
<feature type="site" description="Interaction with DNA" evidence="8">
    <location>
        <position position="460"/>
    </location>
</feature>
<evidence type="ECO:0000256" key="8">
    <source>
        <dbReference type="HAMAP-Rule" id="MF_01898"/>
    </source>
</evidence>
<evidence type="ECO:0000256" key="3">
    <source>
        <dbReference type="ARBA" id="ARBA00022741"/>
    </source>
</evidence>
<keyword evidence="7 8" id="KW-0413">Isomerase</keyword>
<reference evidence="10 11" key="1">
    <citation type="submission" date="2021-06" db="EMBL/GenBank/DDBJ databases">
        <title>Sphingomonas sp. XMGL2, whole genome shotgun sequencing project.</title>
        <authorList>
            <person name="Zhao G."/>
            <person name="Shen L."/>
        </authorList>
    </citation>
    <scope>NUCLEOTIDE SEQUENCE [LARGE SCALE GENOMIC DNA]</scope>
    <source>
        <strain evidence="10 11">XMGL2</strain>
    </source>
</reference>
<feature type="domain" description="Toprim" evidence="9">
    <location>
        <begin position="429"/>
        <end position="544"/>
    </location>
</feature>
<dbReference type="CDD" id="cd00822">
    <property type="entry name" value="TopoII_Trans_DNA_gyrase"/>
    <property type="match status" value="1"/>
</dbReference>
<dbReference type="EMBL" id="JAHKRT010000002">
    <property type="protein sequence ID" value="MBU3077248.1"/>
    <property type="molecule type" value="Genomic_DNA"/>
</dbReference>
<dbReference type="RefSeq" id="WP_216321145.1">
    <property type="nucleotide sequence ID" value="NZ_JAHKRT010000002.1"/>
</dbReference>
<protein>
    <recommendedName>
        <fullName evidence="8">DNA gyrase subunit B</fullName>
        <ecNumber evidence="8">5.6.2.2</ecNumber>
    </recommendedName>
</protein>
<dbReference type="InterPro" id="IPR034160">
    <property type="entry name" value="TOPRIM_GyrB"/>
</dbReference>